<dbReference type="SUPFAM" id="SSF158397">
    <property type="entry name" value="TM1646-like"/>
    <property type="match status" value="1"/>
</dbReference>
<dbReference type="EMBL" id="JBHUEM010000013">
    <property type="protein sequence ID" value="MFD1736879.1"/>
    <property type="molecule type" value="Genomic_DNA"/>
</dbReference>
<organism evidence="1 2">
    <name type="scientific">Bacillus salitolerans</name>
    <dbReference type="NCBI Taxonomy" id="1437434"/>
    <lineage>
        <taxon>Bacteria</taxon>
        <taxon>Bacillati</taxon>
        <taxon>Bacillota</taxon>
        <taxon>Bacilli</taxon>
        <taxon>Bacillales</taxon>
        <taxon>Bacillaceae</taxon>
        <taxon>Bacillus</taxon>
    </lineage>
</organism>
<keyword evidence="2" id="KW-1185">Reference proteome</keyword>
<proteinExistence type="predicted"/>
<sequence>MKINHDFRLKVENNRQNPSSLSVGNSQFGELVQKQENKLHVEQLQRLMSDIESQGDRLLRSQNFKDLARYKSLVKKFVKQAVDFGMSLKQSHSWTSSGHSRTLKIVEQVDQKLVELTDEVMKQEKKSIDILGKIGEVKGLLINLYT</sequence>
<gene>
    <name evidence="1" type="ORF">ACFSCX_09915</name>
</gene>
<evidence type="ECO:0000313" key="1">
    <source>
        <dbReference type="EMBL" id="MFD1736879.1"/>
    </source>
</evidence>
<accession>A0ABW4LNT5</accession>
<dbReference type="InterPro" id="IPR024042">
    <property type="entry name" value="TM1646-like_dom_sf"/>
</dbReference>
<dbReference type="Gene3D" id="1.20.120.490">
    <property type="entry name" value="Hypothetical protein TM1646-like domain"/>
    <property type="match status" value="1"/>
</dbReference>
<evidence type="ECO:0000313" key="2">
    <source>
        <dbReference type="Proteomes" id="UP001597214"/>
    </source>
</evidence>
<protein>
    <submittedName>
        <fullName evidence="1">YaaR family protein</fullName>
    </submittedName>
</protein>
<dbReference type="Pfam" id="PF03885">
    <property type="entry name" value="DUF327"/>
    <property type="match status" value="1"/>
</dbReference>
<comment type="caution">
    <text evidence="1">The sequence shown here is derived from an EMBL/GenBank/DDBJ whole genome shotgun (WGS) entry which is preliminary data.</text>
</comment>
<reference evidence="2" key="1">
    <citation type="journal article" date="2019" name="Int. J. Syst. Evol. Microbiol.">
        <title>The Global Catalogue of Microorganisms (GCM) 10K type strain sequencing project: providing services to taxonomists for standard genome sequencing and annotation.</title>
        <authorList>
            <consortium name="The Broad Institute Genomics Platform"/>
            <consortium name="The Broad Institute Genome Sequencing Center for Infectious Disease"/>
            <person name="Wu L."/>
            <person name="Ma J."/>
        </authorList>
    </citation>
    <scope>NUCLEOTIDE SEQUENCE [LARGE SCALE GENOMIC DNA]</scope>
    <source>
        <strain evidence="2">CCUG 49339</strain>
    </source>
</reference>
<dbReference type="RefSeq" id="WP_377928061.1">
    <property type="nucleotide sequence ID" value="NZ_JBHUEM010000013.1"/>
</dbReference>
<dbReference type="Proteomes" id="UP001597214">
    <property type="component" value="Unassembled WGS sequence"/>
</dbReference>
<dbReference type="InterPro" id="IPR005585">
    <property type="entry name" value="DUF327"/>
</dbReference>
<name>A0ABW4LNT5_9BACI</name>